<gene>
    <name evidence="4" type="ORF">sL5_02260</name>
</gene>
<dbReference type="PROSITE" id="PS50088">
    <property type="entry name" value="ANK_REPEAT"/>
    <property type="match status" value="5"/>
</dbReference>
<keyword evidence="2 3" id="KW-0040">ANK repeat</keyword>
<evidence type="ECO:0000256" key="1">
    <source>
        <dbReference type="ARBA" id="ARBA00022737"/>
    </source>
</evidence>
<dbReference type="GO" id="GO:0004842">
    <property type="term" value="F:ubiquitin-protein transferase activity"/>
    <property type="evidence" value="ECO:0007669"/>
    <property type="project" value="TreeGrafter"/>
</dbReference>
<feature type="repeat" description="ANK" evidence="3">
    <location>
        <begin position="237"/>
        <end position="269"/>
    </location>
</feature>
<dbReference type="PANTHER" id="PTHR24171">
    <property type="entry name" value="ANKYRIN REPEAT DOMAIN-CONTAINING PROTEIN 39-RELATED"/>
    <property type="match status" value="1"/>
</dbReference>
<evidence type="ECO:0000256" key="3">
    <source>
        <dbReference type="PROSITE-ProRule" id="PRU00023"/>
    </source>
</evidence>
<feature type="repeat" description="ANK" evidence="3">
    <location>
        <begin position="5"/>
        <end position="37"/>
    </location>
</feature>
<dbReference type="Pfam" id="PF00023">
    <property type="entry name" value="Ank"/>
    <property type="match status" value="3"/>
</dbReference>
<comment type="caution">
    <text evidence="4">The sequence shown here is derived from an EMBL/GenBank/DDBJ whole genome shotgun (WGS) entry which is preliminary data.</text>
</comment>
<dbReference type="PANTHER" id="PTHR24171:SF8">
    <property type="entry name" value="BRCA1-ASSOCIATED RING DOMAIN PROTEIN 1"/>
    <property type="match status" value="1"/>
</dbReference>
<evidence type="ECO:0008006" key="6">
    <source>
        <dbReference type="Google" id="ProtNLM"/>
    </source>
</evidence>
<keyword evidence="5" id="KW-1185">Reference proteome</keyword>
<protein>
    <recommendedName>
        <fullName evidence="6">Ankyrin repeat domain-containing protein</fullName>
    </recommendedName>
</protein>
<evidence type="ECO:0000256" key="2">
    <source>
        <dbReference type="ARBA" id="ARBA00023043"/>
    </source>
</evidence>
<dbReference type="InterPro" id="IPR002110">
    <property type="entry name" value="Ankyrin_rpt"/>
</dbReference>
<evidence type="ECO:0000313" key="4">
    <source>
        <dbReference type="EMBL" id="GHM59233.1"/>
    </source>
</evidence>
<dbReference type="InterPro" id="IPR036770">
    <property type="entry name" value="Ankyrin_rpt-contain_sf"/>
</dbReference>
<feature type="repeat" description="ANK" evidence="3">
    <location>
        <begin position="270"/>
        <end position="302"/>
    </location>
</feature>
<dbReference type="PROSITE" id="PS50297">
    <property type="entry name" value="ANK_REP_REGION"/>
    <property type="match status" value="4"/>
</dbReference>
<name>A0A8J3HPD5_9RICK</name>
<proteinExistence type="predicted"/>
<reference evidence="4 5" key="1">
    <citation type="journal article" date="2021" name="Microb. Ecol.">
        <title>Candidatus Mesenet longicola: Novel Endosymbionts of Brontispa longissima that Induce Cytoplasmic Incompatibility.</title>
        <authorList>
            <person name="Takano S."/>
            <person name="Gotoh Y."/>
            <person name="Hayashi T."/>
        </authorList>
    </citation>
    <scope>NUCLEOTIDE SEQUENCE [LARGE SCALE GENOMIC DNA]</scope>
    <source>
        <strain evidence="4">L5</strain>
    </source>
</reference>
<organism evidence="4 5">
    <name type="scientific">Candidatus Mesenet longicola</name>
    <dbReference type="NCBI Taxonomy" id="1892558"/>
    <lineage>
        <taxon>Bacteria</taxon>
        <taxon>Pseudomonadati</taxon>
        <taxon>Pseudomonadota</taxon>
        <taxon>Alphaproteobacteria</taxon>
        <taxon>Rickettsiales</taxon>
        <taxon>Anaplasmataceae</taxon>
        <taxon>Candidatus Mesenet</taxon>
    </lineage>
</organism>
<dbReference type="EMBL" id="BNGU01000005">
    <property type="protein sequence ID" value="GHM59233.1"/>
    <property type="molecule type" value="Genomic_DNA"/>
</dbReference>
<keyword evidence="1" id="KW-0677">Repeat</keyword>
<sequence>MADDRLNTELFTAIEEGNLESIEKALIEGADINAKDNAGYAPLMQAINELPTASNDDEKYYKVIDLLLANQQLDINAYDTNKIEPKTALYLATLYLLPKAVEKLLNHENLSFVAIEQVLNEIKDQDRYLIIRELVKKEKYIDLMYAARNGNIAAVKELIEAKTDVNIHSKDDWTALMIAAQEGHTAIVEELITAGANVNVQSKDDWTALMVAAFDGHIDVIKKLIKAKANVNVQRKDGRTALMIAAQNGHVDVVKELIKAKASVNVQSKGGWTALTIAAQEGHTAIVEELIKAKANVNVQNNGKLSNLHANIRTIYRI</sequence>
<dbReference type="Pfam" id="PF12796">
    <property type="entry name" value="Ank_2"/>
    <property type="match status" value="1"/>
</dbReference>
<dbReference type="Proteomes" id="UP000637906">
    <property type="component" value="Unassembled WGS sequence"/>
</dbReference>
<dbReference type="GO" id="GO:0085020">
    <property type="term" value="P:protein K6-linked ubiquitination"/>
    <property type="evidence" value="ECO:0007669"/>
    <property type="project" value="TreeGrafter"/>
</dbReference>
<dbReference type="Gene3D" id="1.25.40.20">
    <property type="entry name" value="Ankyrin repeat-containing domain"/>
    <property type="match status" value="4"/>
</dbReference>
<evidence type="ECO:0000313" key="5">
    <source>
        <dbReference type="Proteomes" id="UP000637906"/>
    </source>
</evidence>
<feature type="repeat" description="ANK" evidence="3">
    <location>
        <begin position="204"/>
        <end position="236"/>
    </location>
</feature>
<feature type="repeat" description="ANK" evidence="3">
    <location>
        <begin position="171"/>
        <end position="203"/>
    </location>
</feature>
<dbReference type="SMART" id="SM00248">
    <property type="entry name" value="ANK"/>
    <property type="match status" value="7"/>
</dbReference>
<accession>A0A8J3HPD5</accession>
<dbReference type="SUPFAM" id="SSF48403">
    <property type="entry name" value="Ankyrin repeat"/>
    <property type="match status" value="1"/>
</dbReference>
<dbReference type="PRINTS" id="PR01415">
    <property type="entry name" value="ANKYRIN"/>
</dbReference>
<dbReference type="AlphaFoldDB" id="A0A8J3HPD5"/>